<dbReference type="Gene3D" id="3.20.20.300">
    <property type="entry name" value="Glycoside hydrolase, family 3, N-terminal domain"/>
    <property type="match status" value="1"/>
</dbReference>
<feature type="compositionally biased region" description="Gly residues" evidence="3">
    <location>
        <begin position="298"/>
        <end position="308"/>
    </location>
</feature>
<comment type="caution">
    <text evidence="5">The sequence shown here is derived from an EMBL/GenBank/DDBJ whole genome shotgun (WGS) entry which is preliminary data.</text>
</comment>
<feature type="domain" description="Fibronectin type III-like" evidence="4">
    <location>
        <begin position="657"/>
        <end position="728"/>
    </location>
</feature>
<dbReference type="SUPFAM" id="SSF52279">
    <property type="entry name" value="Beta-D-glucan exohydrolase, C-terminal domain"/>
    <property type="match status" value="1"/>
</dbReference>
<dbReference type="InterPro" id="IPR013783">
    <property type="entry name" value="Ig-like_fold"/>
</dbReference>
<dbReference type="Gene3D" id="2.60.40.10">
    <property type="entry name" value="Immunoglobulins"/>
    <property type="match status" value="1"/>
</dbReference>
<gene>
    <name evidence="5" type="ORF">OB955_16185</name>
</gene>
<dbReference type="Pfam" id="PF01915">
    <property type="entry name" value="Glyco_hydro_3_C"/>
    <property type="match status" value="1"/>
</dbReference>
<dbReference type="SMART" id="SM01217">
    <property type="entry name" value="Fn3_like"/>
    <property type="match status" value="1"/>
</dbReference>
<keyword evidence="6" id="KW-1185">Reference proteome</keyword>
<dbReference type="InterPro" id="IPR026891">
    <property type="entry name" value="Fn3-like"/>
</dbReference>
<evidence type="ECO:0000256" key="2">
    <source>
        <dbReference type="ARBA" id="ARBA00022801"/>
    </source>
</evidence>
<dbReference type="InterPro" id="IPR050288">
    <property type="entry name" value="Cellulose_deg_GH3"/>
</dbReference>
<sequence>MATTDPTDQVATLCEQLTREEKLRLVQGAPDPEGTATGYVPGIERLEIPPFRLVDGPMGVRAGGFEEGLSATAFPASIALAATFDPDLARRQGAAMGREAKARGQDAVLGPGVNLIRVPHCGRNFEYFSEDPALASALGAGVVEGLQDEDVVATPKHYVANSQETDRVTVSAEVDERTLRELYLPAFRAAVEAGAGSVMTAYNRINGTYANDHRYLVQEVLKDEWGFDGYVVSDWFATKDTVGAATGGLDLEMPGGSVADAFSFDAPDDDGEEDGDHSADASAGPPEDVDLESIFTGGMPGPEQGGVFGDSLAEAIESGDVSPERLDDMVVRILGQLERIGLLEGEGATTERDDREGELDTPEHRDLAEQVATRGTVLLKNDGVLPLSDDDRVALIGPNVDEATVGGGGSSAVTPFREVSPVEGLRDRAGEISVARGVPEIESMSFEDLFPFGDDADGDQDDGGPEPTVEEAVSTAAAADVAVVFVRDATTEARDRERLRLPGEQDALVDAVADAADRTVVVVNSSGPVELPWREDVDAIVEAWYPGQADGDATAAVLYGDVDPAGRLPVTFAPEDEYPITDERRYPGVDDEAHYEEGLFVGYRHFDDAGVEPTYPFGHGDSYAAFEYGDVEVEDGDDTETTIRVPLENVADRSGREVVQVYVRPPKLKDGPERPVRELAGFAAVDLEAGETRTVEIELADRALARYDEDEGWTVDSGEYVLEVGRSSRDVRSTTALER</sequence>
<dbReference type="PANTHER" id="PTHR42715">
    <property type="entry name" value="BETA-GLUCOSIDASE"/>
    <property type="match status" value="1"/>
</dbReference>
<dbReference type="RefSeq" id="WP_338008426.1">
    <property type="nucleotide sequence ID" value="NZ_JAOPKB010000011.1"/>
</dbReference>
<dbReference type="GO" id="GO:0016787">
    <property type="term" value="F:hydrolase activity"/>
    <property type="evidence" value="ECO:0007669"/>
    <property type="project" value="UniProtKB-KW"/>
</dbReference>
<dbReference type="InterPro" id="IPR017853">
    <property type="entry name" value="GH"/>
</dbReference>
<dbReference type="Gene3D" id="3.40.50.1700">
    <property type="entry name" value="Glycoside hydrolase family 3 C-terminal domain"/>
    <property type="match status" value="1"/>
</dbReference>
<evidence type="ECO:0000313" key="5">
    <source>
        <dbReference type="EMBL" id="MCU4974265.1"/>
    </source>
</evidence>
<dbReference type="EMBL" id="JAOPKB010000011">
    <property type="protein sequence ID" value="MCU4974265.1"/>
    <property type="molecule type" value="Genomic_DNA"/>
</dbReference>
<proteinExistence type="inferred from homology"/>
<dbReference type="InterPro" id="IPR036962">
    <property type="entry name" value="Glyco_hydro_3_N_sf"/>
</dbReference>
<evidence type="ECO:0000259" key="4">
    <source>
        <dbReference type="SMART" id="SM01217"/>
    </source>
</evidence>
<dbReference type="InterPro" id="IPR036881">
    <property type="entry name" value="Glyco_hydro_3_C_sf"/>
</dbReference>
<name>A0ABT2QH56_9EURY</name>
<comment type="similarity">
    <text evidence="1">Belongs to the glycosyl hydrolase 3 family.</text>
</comment>
<evidence type="ECO:0000256" key="3">
    <source>
        <dbReference type="SAM" id="MobiDB-lite"/>
    </source>
</evidence>
<dbReference type="Proteomes" id="UP001320972">
    <property type="component" value="Unassembled WGS sequence"/>
</dbReference>
<accession>A0ABT2QH56</accession>
<keyword evidence="2 5" id="KW-0378">Hydrolase</keyword>
<dbReference type="InterPro" id="IPR001764">
    <property type="entry name" value="Glyco_hydro_3_N"/>
</dbReference>
<dbReference type="SUPFAM" id="SSF51445">
    <property type="entry name" value="(Trans)glycosidases"/>
    <property type="match status" value="1"/>
</dbReference>
<dbReference type="InterPro" id="IPR002772">
    <property type="entry name" value="Glyco_hydro_3_C"/>
</dbReference>
<dbReference type="Pfam" id="PF14310">
    <property type="entry name" value="Fn3-like"/>
    <property type="match status" value="1"/>
</dbReference>
<dbReference type="Pfam" id="PF00933">
    <property type="entry name" value="Glyco_hydro_3"/>
    <property type="match status" value="1"/>
</dbReference>
<feature type="region of interest" description="Disordered" evidence="3">
    <location>
        <begin position="258"/>
        <end position="308"/>
    </location>
</feature>
<organism evidence="5 6">
    <name type="scientific">Natronoglomus mannanivorans</name>
    <dbReference type="NCBI Taxonomy" id="2979990"/>
    <lineage>
        <taxon>Archaea</taxon>
        <taxon>Methanobacteriati</taxon>
        <taxon>Methanobacteriota</taxon>
        <taxon>Stenosarchaea group</taxon>
        <taxon>Halobacteria</taxon>
        <taxon>Halobacteriales</taxon>
        <taxon>Natrialbaceae</taxon>
        <taxon>Natronoglomus</taxon>
    </lineage>
</organism>
<evidence type="ECO:0000313" key="6">
    <source>
        <dbReference type="Proteomes" id="UP001320972"/>
    </source>
</evidence>
<evidence type="ECO:0000256" key="1">
    <source>
        <dbReference type="ARBA" id="ARBA00005336"/>
    </source>
</evidence>
<reference evidence="5 6" key="1">
    <citation type="submission" date="2022-09" db="EMBL/GenBank/DDBJ databases">
        <title>Enrichment on poylsaccharides allowed isolation of novel metabolic and taxonomic groups of Haloarchaea.</title>
        <authorList>
            <person name="Sorokin D.Y."/>
            <person name="Elcheninov A.G."/>
            <person name="Khizhniak T.V."/>
            <person name="Kolganova T.V."/>
            <person name="Kublanov I.V."/>
        </authorList>
    </citation>
    <scope>NUCLEOTIDE SEQUENCE [LARGE SCALE GENOMIC DNA]</scope>
    <source>
        <strain evidence="5 6">AArc-m2/3/4</strain>
    </source>
</reference>
<dbReference type="PANTHER" id="PTHR42715:SF10">
    <property type="entry name" value="BETA-GLUCOSIDASE"/>
    <property type="match status" value="1"/>
</dbReference>
<feature type="compositionally biased region" description="Acidic residues" evidence="3">
    <location>
        <begin position="266"/>
        <end position="275"/>
    </location>
</feature>
<dbReference type="PRINTS" id="PR00133">
    <property type="entry name" value="GLHYDRLASE3"/>
</dbReference>
<protein>
    <submittedName>
        <fullName evidence="5">Glycoside hydrolase family 3 C-terminal domain-containing protein</fullName>
    </submittedName>
</protein>